<feature type="domain" description="3-dehydroquinate synthase C-terminal" evidence="6">
    <location>
        <begin position="282"/>
        <end position="439"/>
    </location>
</feature>
<dbReference type="PANTHER" id="PTHR21090:SF5">
    <property type="entry name" value="PENTAFUNCTIONAL AROM POLYPEPTIDE"/>
    <property type="match status" value="1"/>
</dbReference>
<evidence type="ECO:0000259" key="5">
    <source>
        <dbReference type="Pfam" id="PF01761"/>
    </source>
</evidence>
<dbReference type="OrthoDB" id="197068at2759"/>
<feature type="region of interest" description="Disordered" evidence="3">
    <location>
        <begin position="14"/>
        <end position="77"/>
    </location>
</feature>
<dbReference type="GO" id="GO:0003866">
    <property type="term" value="F:3-phosphoshikimate 1-carboxyvinyltransferase activity"/>
    <property type="evidence" value="ECO:0007669"/>
    <property type="project" value="UniProtKB-UniRule"/>
</dbReference>
<comment type="similarity">
    <text evidence="2">Belongs to the EPSP synthase family.</text>
</comment>
<dbReference type="InterPro" id="IPR056179">
    <property type="entry name" value="DHQS_C"/>
</dbReference>
<evidence type="ECO:0000313" key="8">
    <source>
        <dbReference type="Proteomes" id="UP000276215"/>
    </source>
</evidence>
<dbReference type="InterPro" id="IPR013792">
    <property type="entry name" value="RNA3'P_cycl/enolpyr_Trfase_a/b"/>
</dbReference>
<keyword evidence="1 2" id="KW-0808">Transferase</keyword>
<evidence type="ECO:0000256" key="1">
    <source>
        <dbReference type="ARBA" id="ARBA00022679"/>
    </source>
</evidence>
<feature type="domain" description="Enolpyruvate transferase" evidence="4">
    <location>
        <begin position="604"/>
        <end position="781"/>
    </location>
</feature>
<dbReference type="InterPro" id="IPR030960">
    <property type="entry name" value="DHQS/DOIS_N"/>
</dbReference>
<sequence length="781" mass="85761">MLKDLEDRAVKLALGRSIGSGCSEPGSDVSAQIDHACETPIGPGRPSRAKVRTDYRTGVRPGQSPRNRRPSRPRQKTDGLDAWEHWSFFKEVNPSELRKDVMDIGQQLEIIDGIHLEYSIVILSLRSDDHSWLLVEDMRYTNSIATLLFLVIAATHRSQYIEGQPPSNPKYFTPPKPASSLTPSCWRTRCSRRNAPTTLVLALGDGVIGDMIWCVAATFMHGVRFIQVPTTLLAMVHFPIGGKAAIDSPHGSNLIPAFWQPERIFIDMKFLETLPEREFVNGMPEVVKTAAIWDEAEFARLEQNAELILETVKAKSSDSGRTEIGNVENVYKDVILSSIRVKAYVVPADEREEGLRNLFNFGDSIGHTIKAIVFPQILHGEGVPIGIIKEAELTHHLGVCYPSATSYRHLSKISMSRNLLVESSEVERFLSIMGVDKKNDGRKKKVVLLAAIGRTHEKKASVINDDSIWVILSTSVIVDSQRSAVPELEDTPPGSKCISNRALVLAGLGSGTCRVKNLLHSDDIEHMLTAVHKLRGIQYSWEEDGDILVVNGNGGNLHACGDELYLGNAGTTARFLTSVATLVSPSGEHDSIVLTVNALTKSTTEEYSNHIPQGSCKNTAEYVVEIDSSSATYPLAIVAMTVSTVTGLNIGKKSFQGVARFAVDVLQPMGCTVEQSDYSTTIRGPPRGQLKPFPHVDMEPMTDAFLTASVLTPIANGLERSSLTGIANHRFKECNRITVMVHKLGKFGVTTSELEDRIWFKGIDDNSLKPPEGGVHCCDDH</sequence>
<dbReference type="SUPFAM" id="SSF56796">
    <property type="entry name" value="Dehydroquinate synthase-like"/>
    <property type="match status" value="1"/>
</dbReference>
<dbReference type="GO" id="GO:0009423">
    <property type="term" value="P:chorismate biosynthetic process"/>
    <property type="evidence" value="ECO:0007669"/>
    <property type="project" value="UniProtKB-UniRule"/>
</dbReference>
<dbReference type="GO" id="GO:0008652">
    <property type="term" value="P:amino acid biosynthetic process"/>
    <property type="evidence" value="ECO:0007669"/>
    <property type="project" value="UniProtKB-KW"/>
</dbReference>
<evidence type="ECO:0000259" key="4">
    <source>
        <dbReference type="Pfam" id="PF00275"/>
    </source>
</evidence>
<name>A0A3N4J6I5_9PEZI</name>
<dbReference type="Pfam" id="PF01761">
    <property type="entry name" value="DHQ_synthase"/>
    <property type="match status" value="1"/>
</dbReference>
<dbReference type="GO" id="GO:0009073">
    <property type="term" value="P:aromatic amino acid family biosynthetic process"/>
    <property type="evidence" value="ECO:0007669"/>
    <property type="project" value="UniProtKB-UniRule"/>
</dbReference>
<reference evidence="7 8" key="1">
    <citation type="journal article" date="2018" name="Nat. Ecol. Evol.">
        <title>Pezizomycetes genomes reveal the molecular basis of ectomycorrhizal truffle lifestyle.</title>
        <authorList>
            <person name="Murat C."/>
            <person name="Payen T."/>
            <person name="Noel B."/>
            <person name="Kuo A."/>
            <person name="Morin E."/>
            <person name="Chen J."/>
            <person name="Kohler A."/>
            <person name="Krizsan K."/>
            <person name="Balestrini R."/>
            <person name="Da Silva C."/>
            <person name="Montanini B."/>
            <person name="Hainaut M."/>
            <person name="Levati E."/>
            <person name="Barry K.W."/>
            <person name="Belfiori B."/>
            <person name="Cichocki N."/>
            <person name="Clum A."/>
            <person name="Dockter R.B."/>
            <person name="Fauchery L."/>
            <person name="Guy J."/>
            <person name="Iotti M."/>
            <person name="Le Tacon F."/>
            <person name="Lindquist E.A."/>
            <person name="Lipzen A."/>
            <person name="Malagnac F."/>
            <person name="Mello A."/>
            <person name="Molinier V."/>
            <person name="Miyauchi S."/>
            <person name="Poulain J."/>
            <person name="Riccioni C."/>
            <person name="Rubini A."/>
            <person name="Sitrit Y."/>
            <person name="Splivallo R."/>
            <person name="Traeger S."/>
            <person name="Wang M."/>
            <person name="Zifcakova L."/>
            <person name="Wipf D."/>
            <person name="Zambonelli A."/>
            <person name="Paolocci F."/>
            <person name="Nowrousian M."/>
            <person name="Ottonello S."/>
            <person name="Baldrian P."/>
            <person name="Spatafora J.W."/>
            <person name="Henrissat B."/>
            <person name="Nagy L.G."/>
            <person name="Aury J.M."/>
            <person name="Wincker P."/>
            <person name="Grigoriev I.V."/>
            <person name="Bonfante P."/>
            <person name="Martin F.M."/>
        </authorList>
    </citation>
    <scope>NUCLEOTIDE SEQUENCE [LARGE SCALE GENOMIC DNA]</scope>
    <source>
        <strain evidence="7 8">120613-1</strain>
    </source>
</reference>
<dbReference type="Gene3D" id="3.65.10.10">
    <property type="entry name" value="Enolpyruvate transferase domain"/>
    <property type="match status" value="2"/>
</dbReference>
<evidence type="ECO:0000256" key="3">
    <source>
        <dbReference type="SAM" id="MobiDB-lite"/>
    </source>
</evidence>
<dbReference type="PROSITE" id="PS00104">
    <property type="entry name" value="EPSP_SYNTHASE_1"/>
    <property type="match status" value="1"/>
</dbReference>
<dbReference type="UniPathway" id="UPA00053">
    <property type="reaction ID" value="UER00089"/>
</dbReference>
<dbReference type="GO" id="GO:0016829">
    <property type="term" value="F:lyase activity"/>
    <property type="evidence" value="ECO:0007669"/>
    <property type="project" value="UniProtKB-KW"/>
</dbReference>
<dbReference type="Pfam" id="PF24621">
    <property type="entry name" value="DHQS_C"/>
    <property type="match status" value="1"/>
</dbReference>
<comment type="pathway">
    <text evidence="2">Metabolic intermediate biosynthesis; chorismate biosynthesis; chorismate from D-erythrose 4-phosphate and phosphoenolpyruvate: step 6/7.</text>
</comment>
<gene>
    <name evidence="7" type="ORF">L873DRAFT_1796067</name>
</gene>
<feature type="domain" description="3-dehydroquinate synthase N-terminal" evidence="5">
    <location>
        <begin position="193"/>
        <end position="280"/>
    </location>
</feature>
<dbReference type="Gene3D" id="3.40.50.1970">
    <property type="match status" value="1"/>
</dbReference>
<feature type="domain" description="Enolpyruvate transferase" evidence="4">
    <location>
        <begin position="491"/>
        <end position="583"/>
    </location>
</feature>
<keyword evidence="2" id="KW-0057">Aromatic amino acid biosynthesis</keyword>
<dbReference type="SUPFAM" id="SSF55205">
    <property type="entry name" value="EPT/RTPC-like"/>
    <property type="match status" value="1"/>
</dbReference>
<dbReference type="Proteomes" id="UP000276215">
    <property type="component" value="Unassembled WGS sequence"/>
</dbReference>
<accession>A0A3N4J6I5</accession>
<proteinExistence type="inferred from homology"/>
<dbReference type="STRING" id="1336337.A0A3N4J6I5"/>
<evidence type="ECO:0000313" key="7">
    <source>
        <dbReference type="EMBL" id="RPA89494.1"/>
    </source>
</evidence>
<dbReference type="EMBL" id="ML120576">
    <property type="protein sequence ID" value="RPA89494.1"/>
    <property type="molecule type" value="Genomic_DNA"/>
</dbReference>
<dbReference type="InterPro" id="IPR023193">
    <property type="entry name" value="EPSP_synthase_CS"/>
</dbReference>
<dbReference type="CDD" id="cd08195">
    <property type="entry name" value="DHQS"/>
    <property type="match status" value="1"/>
</dbReference>
<dbReference type="Pfam" id="PF00275">
    <property type="entry name" value="EPSP_synthase"/>
    <property type="match status" value="2"/>
</dbReference>
<dbReference type="PROSITE" id="PS00885">
    <property type="entry name" value="EPSP_SYNTHASE_2"/>
    <property type="match status" value="1"/>
</dbReference>
<evidence type="ECO:0000259" key="6">
    <source>
        <dbReference type="Pfam" id="PF24621"/>
    </source>
</evidence>
<comment type="catalytic activity">
    <reaction evidence="2">
        <text>3-phosphoshikimate + phosphoenolpyruvate = 5-O-(1-carboxyvinyl)-3-phosphoshikimate + phosphate</text>
        <dbReference type="Rhea" id="RHEA:21256"/>
        <dbReference type="ChEBI" id="CHEBI:43474"/>
        <dbReference type="ChEBI" id="CHEBI:57701"/>
        <dbReference type="ChEBI" id="CHEBI:58702"/>
        <dbReference type="ChEBI" id="CHEBI:145989"/>
        <dbReference type="EC" id="2.5.1.19"/>
    </reaction>
</comment>
<dbReference type="InterPro" id="IPR001986">
    <property type="entry name" value="Enolpyruvate_Tfrase_dom"/>
</dbReference>
<dbReference type="InterPro" id="IPR036968">
    <property type="entry name" value="Enolpyruvate_Tfrase_sf"/>
</dbReference>
<keyword evidence="2" id="KW-0028">Amino-acid biosynthesis</keyword>
<evidence type="ECO:0000256" key="2">
    <source>
        <dbReference type="RuleBase" id="RU004164"/>
    </source>
</evidence>
<dbReference type="EC" id="2.5.1.19" evidence="2"/>
<organism evidence="7 8">
    <name type="scientific">Choiromyces venosus 120613-1</name>
    <dbReference type="NCBI Taxonomy" id="1336337"/>
    <lineage>
        <taxon>Eukaryota</taxon>
        <taxon>Fungi</taxon>
        <taxon>Dikarya</taxon>
        <taxon>Ascomycota</taxon>
        <taxon>Pezizomycotina</taxon>
        <taxon>Pezizomycetes</taxon>
        <taxon>Pezizales</taxon>
        <taxon>Tuberaceae</taxon>
        <taxon>Choiromyces</taxon>
    </lineage>
</organism>
<dbReference type="PANTHER" id="PTHR21090">
    <property type="entry name" value="AROM/DEHYDROQUINATE SYNTHASE"/>
    <property type="match status" value="1"/>
</dbReference>
<protein>
    <recommendedName>
        <fullName evidence="2">3-phosphoshikimate 1-carboxyvinyltransferase</fullName>
        <ecNumber evidence="2">2.5.1.19</ecNumber>
    </recommendedName>
</protein>
<dbReference type="AlphaFoldDB" id="A0A3N4J6I5"/>
<dbReference type="Gene3D" id="1.20.1090.10">
    <property type="entry name" value="Dehydroquinate synthase-like - alpha domain"/>
    <property type="match status" value="1"/>
</dbReference>
<keyword evidence="8" id="KW-1185">Reference proteome</keyword>